<reference evidence="1" key="2">
    <citation type="journal article" date="2015" name="Data Brief">
        <title>Shoot transcriptome of the giant reed, Arundo donax.</title>
        <authorList>
            <person name="Barrero R.A."/>
            <person name="Guerrero F.D."/>
            <person name="Moolhuijzen P."/>
            <person name="Goolsby J.A."/>
            <person name="Tidwell J."/>
            <person name="Bellgard S.E."/>
            <person name="Bellgard M.I."/>
        </authorList>
    </citation>
    <scope>NUCLEOTIDE SEQUENCE</scope>
    <source>
        <tissue evidence="1">Shoot tissue taken approximately 20 cm above the soil surface</tissue>
    </source>
</reference>
<accession>A0A0A9G8T3</accession>
<organism evidence="1">
    <name type="scientific">Arundo donax</name>
    <name type="common">Giant reed</name>
    <name type="synonym">Donax arundinaceus</name>
    <dbReference type="NCBI Taxonomy" id="35708"/>
    <lineage>
        <taxon>Eukaryota</taxon>
        <taxon>Viridiplantae</taxon>
        <taxon>Streptophyta</taxon>
        <taxon>Embryophyta</taxon>
        <taxon>Tracheophyta</taxon>
        <taxon>Spermatophyta</taxon>
        <taxon>Magnoliopsida</taxon>
        <taxon>Liliopsida</taxon>
        <taxon>Poales</taxon>
        <taxon>Poaceae</taxon>
        <taxon>PACMAD clade</taxon>
        <taxon>Arundinoideae</taxon>
        <taxon>Arundineae</taxon>
        <taxon>Arundo</taxon>
    </lineage>
</organism>
<name>A0A0A9G8T3_ARUDO</name>
<reference evidence="1" key="1">
    <citation type="submission" date="2014-09" db="EMBL/GenBank/DDBJ databases">
        <authorList>
            <person name="Magalhaes I.L.F."/>
            <person name="Oliveira U."/>
            <person name="Santos F.R."/>
            <person name="Vidigal T.H.D.A."/>
            <person name="Brescovit A.D."/>
            <person name="Santos A.J."/>
        </authorList>
    </citation>
    <scope>NUCLEOTIDE SEQUENCE</scope>
    <source>
        <tissue evidence="1">Shoot tissue taken approximately 20 cm above the soil surface</tissue>
    </source>
</reference>
<protein>
    <submittedName>
        <fullName evidence="1">Uncharacterized protein</fullName>
    </submittedName>
</protein>
<sequence>MCICSDCYIGLHFQGP</sequence>
<dbReference type="EMBL" id="GBRH01180818">
    <property type="protein sequence ID" value="JAE17078.1"/>
    <property type="molecule type" value="Transcribed_RNA"/>
</dbReference>
<evidence type="ECO:0000313" key="1">
    <source>
        <dbReference type="EMBL" id="JAE17078.1"/>
    </source>
</evidence>
<proteinExistence type="predicted"/>
<dbReference type="AlphaFoldDB" id="A0A0A9G8T3"/>